<name>A0A0F9QIC3_9ZZZZ</name>
<comment type="caution">
    <text evidence="1">The sequence shown here is derived from an EMBL/GenBank/DDBJ whole genome shotgun (WGS) entry which is preliminary data.</text>
</comment>
<organism evidence="1">
    <name type="scientific">marine sediment metagenome</name>
    <dbReference type="NCBI Taxonomy" id="412755"/>
    <lineage>
        <taxon>unclassified sequences</taxon>
        <taxon>metagenomes</taxon>
        <taxon>ecological metagenomes</taxon>
    </lineage>
</organism>
<sequence length="139" mass="15628">MNIEDEVGNSYWYNIVTEDMIAGVVPNNLVGITINTGVGVDTYGADVLVYDGSAIDSPYYIIALIFETSAGERYGLRAWYSFSSEYIYETIIEAKFPNQIERLEATFPRLFNAHSQIYISVKSETGNDDMDVWLAIITI</sequence>
<dbReference type="AlphaFoldDB" id="A0A0F9QIC3"/>
<proteinExistence type="predicted"/>
<accession>A0A0F9QIC3</accession>
<gene>
    <name evidence="1" type="ORF">LCGC14_0770270</name>
</gene>
<evidence type="ECO:0000313" key="1">
    <source>
        <dbReference type="EMBL" id="KKN36767.1"/>
    </source>
</evidence>
<dbReference type="EMBL" id="LAZR01001944">
    <property type="protein sequence ID" value="KKN36767.1"/>
    <property type="molecule type" value="Genomic_DNA"/>
</dbReference>
<protein>
    <submittedName>
        <fullName evidence="1">Uncharacterized protein</fullName>
    </submittedName>
</protein>
<reference evidence="1" key="1">
    <citation type="journal article" date="2015" name="Nature">
        <title>Complex archaea that bridge the gap between prokaryotes and eukaryotes.</title>
        <authorList>
            <person name="Spang A."/>
            <person name="Saw J.H."/>
            <person name="Jorgensen S.L."/>
            <person name="Zaremba-Niedzwiedzka K."/>
            <person name="Martijn J."/>
            <person name="Lind A.E."/>
            <person name="van Eijk R."/>
            <person name="Schleper C."/>
            <person name="Guy L."/>
            <person name="Ettema T.J."/>
        </authorList>
    </citation>
    <scope>NUCLEOTIDE SEQUENCE</scope>
</reference>